<keyword evidence="3" id="KW-1185">Reference proteome</keyword>
<feature type="transmembrane region" description="Helical" evidence="1">
    <location>
        <begin position="61"/>
        <end position="84"/>
    </location>
</feature>
<dbReference type="EMBL" id="ABZS01000046">
    <property type="protein sequence ID" value="EEP60858.1"/>
    <property type="molecule type" value="Genomic_DNA"/>
</dbReference>
<name>C4FJ80_9AQUI</name>
<keyword evidence="1" id="KW-1133">Transmembrane helix</keyword>
<keyword evidence="1" id="KW-0472">Membrane</keyword>
<accession>C4FJ80</accession>
<evidence type="ECO:0000256" key="1">
    <source>
        <dbReference type="SAM" id="Phobius"/>
    </source>
</evidence>
<evidence type="ECO:0000313" key="2">
    <source>
        <dbReference type="EMBL" id="EEP60858.1"/>
    </source>
</evidence>
<keyword evidence="1" id="KW-0812">Transmembrane</keyword>
<organism evidence="2 3">
    <name type="scientific">Sulfurihydrogenibium yellowstonense SS-5</name>
    <dbReference type="NCBI Taxonomy" id="432331"/>
    <lineage>
        <taxon>Bacteria</taxon>
        <taxon>Pseudomonadati</taxon>
        <taxon>Aquificota</taxon>
        <taxon>Aquificia</taxon>
        <taxon>Aquificales</taxon>
        <taxon>Hydrogenothermaceae</taxon>
        <taxon>Sulfurihydrogenibium</taxon>
    </lineage>
</organism>
<proteinExistence type="predicted"/>
<protein>
    <submittedName>
        <fullName evidence="2">Uncharacterized protein</fullName>
    </submittedName>
</protein>
<dbReference type="RefSeq" id="WP_007546323.1">
    <property type="nucleotide sequence ID" value="NZ_ABZS01000046.1"/>
</dbReference>
<feature type="non-terminal residue" evidence="2">
    <location>
        <position position="1"/>
    </location>
</feature>
<comment type="caution">
    <text evidence="2">The sequence shown here is derived from an EMBL/GenBank/DDBJ whole genome shotgun (WGS) entry which is preliminary data.</text>
</comment>
<dbReference type="AlphaFoldDB" id="C4FJ80"/>
<dbReference type="Proteomes" id="UP000005540">
    <property type="component" value="Unassembled WGS sequence"/>
</dbReference>
<reference evidence="2 3" key="1">
    <citation type="submission" date="2009-04" db="EMBL/GenBank/DDBJ databases">
        <authorList>
            <person name="Reysenbach A.-L."/>
            <person name="Heidelberg J.F."/>
            <person name="Nelson W.C."/>
        </authorList>
    </citation>
    <scope>NUCLEOTIDE SEQUENCE [LARGE SCALE GENOMIC DNA]</scope>
    <source>
        <strain evidence="2 3">SS-5</strain>
    </source>
</reference>
<sequence>KIILQDVEAEKEEIRRELNIKEDKEVRNNQTTFQPQQQYYQQQYQQPQQQNPFQTDTKYEFMLIAMNPFIALIYQIFKGLAWLISRNRR</sequence>
<gene>
    <name evidence="2" type="ORF">SULYE_0622</name>
</gene>
<evidence type="ECO:0000313" key="3">
    <source>
        <dbReference type="Proteomes" id="UP000005540"/>
    </source>
</evidence>